<dbReference type="PANTHER" id="PTHR31286:SF179">
    <property type="entry name" value="RNASE H TYPE-1 DOMAIN-CONTAINING PROTEIN"/>
    <property type="match status" value="1"/>
</dbReference>
<evidence type="ECO:0000313" key="3">
    <source>
        <dbReference type="EMBL" id="KAI0513576.1"/>
    </source>
</evidence>
<name>A0A8T3BN76_DENNO</name>
<sequence length="441" mass="49340">MSSSNAWGKVSSPTHGKSIGFFDLDGDAPTTSPSRSFKDVLPGNPMQGDNVPKFTQSVVNGVPAVRISDEDVLKIASPFQFTLVGKFALRRPNLDSIRSFFANLKLSGFYSVGLLNFRHVAIQLSNDLDYSRVFARISYFISNCQMRILKWMPFFDVHEESPIVSIWISFPNLRLHFFNPQVLHVFGSIFGRPLQTDQVTESRTRPSVARVLVEVDISKKHPKEVWVGLKAFGYLQKVEFEKVSDFCSHCKIHSHAISNCFKLHPELKKSSKPSVEKVDSPVNSISHNVLDKVVSNAIIENQVDAVTSSIMSENRGDLENIYVSIDSMLQNSMNVPLVAPDTNLVINLDSEINENCEEGEFIPTQNKKDKLVQNLERGSSLPLDLQGSKSKKPAEDDSFFKILEEESFTKVNKKKGKNTKDYVSSTPFFTRAQTSAKGSHG</sequence>
<protein>
    <recommendedName>
        <fullName evidence="2">DUF4283 domain-containing protein</fullName>
    </recommendedName>
</protein>
<feature type="region of interest" description="Disordered" evidence="1">
    <location>
        <begin position="413"/>
        <end position="441"/>
    </location>
</feature>
<dbReference type="InterPro" id="IPR025558">
    <property type="entry name" value="DUF4283"/>
</dbReference>
<reference evidence="3" key="1">
    <citation type="journal article" date="2022" name="Front. Genet.">
        <title>Chromosome-Scale Assembly of the Dendrobium nobile Genome Provides Insights Into the Molecular Mechanism of the Biosynthesis of the Medicinal Active Ingredient of Dendrobium.</title>
        <authorList>
            <person name="Xu Q."/>
            <person name="Niu S.-C."/>
            <person name="Li K.-L."/>
            <person name="Zheng P.-J."/>
            <person name="Zhang X.-J."/>
            <person name="Jia Y."/>
            <person name="Liu Y."/>
            <person name="Niu Y.-X."/>
            <person name="Yu L.-H."/>
            <person name="Chen D.-F."/>
            <person name="Zhang G.-Q."/>
        </authorList>
    </citation>
    <scope>NUCLEOTIDE SEQUENCE</scope>
    <source>
        <tissue evidence="3">Leaf</tissue>
    </source>
</reference>
<evidence type="ECO:0000259" key="2">
    <source>
        <dbReference type="Pfam" id="PF14111"/>
    </source>
</evidence>
<feature type="domain" description="DUF4283" evidence="2">
    <location>
        <begin position="79"/>
        <end position="158"/>
    </location>
</feature>
<dbReference type="Proteomes" id="UP000829196">
    <property type="component" value="Unassembled WGS sequence"/>
</dbReference>
<evidence type="ECO:0000256" key="1">
    <source>
        <dbReference type="SAM" id="MobiDB-lite"/>
    </source>
</evidence>
<dbReference type="InterPro" id="IPR040256">
    <property type="entry name" value="At4g02000-like"/>
</dbReference>
<proteinExistence type="predicted"/>
<comment type="caution">
    <text evidence="3">The sequence shown here is derived from an EMBL/GenBank/DDBJ whole genome shotgun (WGS) entry which is preliminary data.</text>
</comment>
<dbReference type="AlphaFoldDB" id="A0A8T3BN76"/>
<gene>
    <name evidence="3" type="ORF">KFK09_009601</name>
</gene>
<feature type="compositionally biased region" description="Polar residues" evidence="1">
    <location>
        <begin position="421"/>
        <end position="441"/>
    </location>
</feature>
<keyword evidence="4" id="KW-1185">Reference proteome</keyword>
<dbReference type="EMBL" id="JAGYWB010000008">
    <property type="protein sequence ID" value="KAI0513576.1"/>
    <property type="molecule type" value="Genomic_DNA"/>
</dbReference>
<organism evidence="3 4">
    <name type="scientific">Dendrobium nobile</name>
    <name type="common">Orchid</name>
    <dbReference type="NCBI Taxonomy" id="94219"/>
    <lineage>
        <taxon>Eukaryota</taxon>
        <taxon>Viridiplantae</taxon>
        <taxon>Streptophyta</taxon>
        <taxon>Embryophyta</taxon>
        <taxon>Tracheophyta</taxon>
        <taxon>Spermatophyta</taxon>
        <taxon>Magnoliopsida</taxon>
        <taxon>Liliopsida</taxon>
        <taxon>Asparagales</taxon>
        <taxon>Orchidaceae</taxon>
        <taxon>Epidendroideae</taxon>
        <taxon>Malaxideae</taxon>
        <taxon>Dendrobiinae</taxon>
        <taxon>Dendrobium</taxon>
    </lineage>
</organism>
<dbReference type="PANTHER" id="PTHR31286">
    <property type="entry name" value="GLYCINE-RICH CELL WALL STRUCTURAL PROTEIN 1.8-LIKE"/>
    <property type="match status" value="1"/>
</dbReference>
<dbReference type="Pfam" id="PF14111">
    <property type="entry name" value="DUF4283"/>
    <property type="match status" value="1"/>
</dbReference>
<dbReference type="OrthoDB" id="1939594at2759"/>
<accession>A0A8T3BN76</accession>
<evidence type="ECO:0000313" key="4">
    <source>
        <dbReference type="Proteomes" id="UP000829196"/>
    </source>
</evidence>